<dbReference type="STRING" id="504487.JCM19538_244"/>
<protein>
    <submittedName>
        <fullName evidence="2">Uncharacterized protein</fullName>
    </submittedName>
</protein>
<gene>
    <name evidence="2" type="ORF">JCM19301_1351</name>
    <name evidence="3" type="ORF">JCM19302_3527</name>
    <name evidence="4" type="ORF">JCM19538_244</name>
</gene>
<keyword evidence="6" id="KW-1185">Reference proteome</keyword>
<organism evidence="2 5">
    <name type="scientific">Jejuia pallidilutea</name>
    <dbReference type="NCBI Taxonomy" id="504487"/>
    <lineage>
        <taxon>Bacteria</taxon>
        <taxon>Pseudomonadati</taxon>
        <taxon>Bacteroidota</taxon>
        <taxon>Flavobacteriia</taxon>
        <taxon>Flavobacteriales</taxon>
        <taxon>Flavobacteriaceae</taxon>
        <taxon>Jejuia</taxon>
    </lineage>
</organism>
<comment type="caution">
    <text evidence="2">The sequence shown here is derived from an EMBL/GenBank/DDBJ whole genome shotgun (WGS) entry which is preliminary data.</text>
</comment>
<sequence length="87" mass="10260">MKATYHNIVKYIYRLENKIAFYPTILSFLGMLMFNNLMETSKIANINYRSVVLHELDSLHEDISHVIKNKNDLEVLELEITAIKNKF</sequence>
<evidence type="ECO:0000256" key="1">
    <source>
        <dbReference type="SAM" id="Phobius"/>
    </source>
</evidence>
<keyword evidence="1" id="KW-0812">Transmembrane</keyword>
<keyword evidence="1" id="KW-1133">Transmembrane helix</keyword>
<feature type="transmembrane region" description="Helical" evidence="1">
    <location>
        <begin position="20"/>
        <end position="38"/>
    </location>
</feature>
<dbReference type="EMBL" id="BBNS01000005">
    <property type="protein sequence ID" value="GAL70405.1"/>
    <property type="molecule type" value="Genomic_DNA"/>
</dbReference>
<evidence type="ECO:0000313" key="4">
    <source>
        <dbReference type="EMBL" id="GAL90479.1"/>
    </source>
</evidence>
<evidence type="ECO:0000313" key="3">
    <source>
        <dbReference type="EMBL" id="GAL70405.1"/>
    </source>
</evidence>
<dbReference type="EMBL" id="BBNY01000074">
    <property type="protein sequence ID" value="GAL90479.1"/>
    <property type="molecule type" value="Genomic_DNA"/>
</dbReference>
<dbReference type="AlphaFoldDB" id="A0A090WH17"/>
<evidence type="ECO:0000313" key="2">
    <source>
        <dbReference type="EMBL" id="GAL66807.1"/>
    </source>
</evidence>
<dbReference type="EMBL" id="BBNR01000006">
    <property type="protein sequence ID" value="GAL66807.1"/>
    <property type="molecule type" value="Genomic_DNA"/>
</dbReference>
<evidence type="ECO:0000313" key="5">
    <source>
        <dbReference type="Proteomes" id="UP000029641"/>
    </source>
</evidence>
<dbReference type="RefSeq" id="WP_042242953.1">
    <property type="nucleotide sequence ID" value="NZ_BBNR01000006.1"/>
</dbReference>
<dbReference type="Proteomes" id="UP000029646">
    <property type="component" value="Unassembled WGS sequence"/>
</dbReference>
<dbReference type="OrthoDB" id="2955631at2"/>
<reference evidence="6" key="1">
    <citation type="journal article" date="2014" name="Genome Announc.">
        <title>Draft Genome Sequence of Marine Flavobacterium Jejuia pallidilutea Strain 11shimoA1 and Pigmentation Mutants.</title>
        <authorList>
            <person name="Takatani N."/>
            <person name="Nakanishi M."/>
            <person name="Meirelles P."/>
            <person name="Mino S."/>
            <person name="Suda W."/>
            <person name="Oshima K."/>
            <person name="Hattori M."/>
            <person name="Ohkuma M."/>
            <person name="Hosokawa M."/>
            <person name="Miyashita K."/>
            <person name="Thompson F.L."/>
            <person name="Niwa A."/>
            <person name="Sawabe T."/>
            <person name="Sawabe T."/>
        </authorList>
    </citation>
    <scope>NUCLEOTIDE SEQUENCE [LARGE SCALE GENOMIC DNA]</scope>
    <source>
        <strain evidence="6">JCM 19538</strain>
    </source>
</reference>
<accession>A0A090WH17</accession>
<keyword evidence="1" id="KW-0472">Membrane</keyword>
<proteinExistence type="predicted"/>
<dbReference type="Proteomes" id="UP000030184">
    <property type="component" value="Unassembled WGS sequence"/>
</dbReference>
<name>A0A090WH17_9FLAO</name>
<evidence type="ECO:0000313" key="6">
    <source>
        <dbReference type="Proteomes" id="UP000030184"/>
    </source>
</evidence>
<dbReference type="Proteomes" id="UP000029641">
    <property type="component" value="Unassembled WGS sequence"/>
</dbReference>